<dbReference type="InterPro" id="IPR000524">
    <property type="entry name" value="Tscrpt_reg_HTH_GntR"/>
</dbReference>
<keyword evidence="2 5" id="KW-0238">DNA-binding</keyword>
<dbReference type="AlphaFoldDB" id="A0A327XP23"/>
<evidence type="ECO:0000256" key="3">
    <source>
        <dbReference type="ARBA" id="ARBA00023163"/>
    </source>
</evidence>
<keyword evidence="3" id="KW-0804">Transcription</keyword>
<dbReference type="SMART" id="SM00895">
    <property type="entry name" value="FCD"/>
    <property type="match status" value="1"/>
</dbReference>
<dbReference type="GO" id="GO:0003677">
    <property type="term" value="F:DNA binding"/>
    <property type="evidence" value="ECO:0007669"/>
    <property type="project" value="UniProtKB-KW"/>
</dbReference>
<dbReference type="PANTHER" id="PTHR43537">
    <property type="entry name" value="TRANSCRIPTIONAL REGULATOR, GNTR FAMILY"/>
    <property type="match status" value="1"/>
</dbReference>
<dbReference type="Proteomes" id="UP000249165">
    <property type="component" value="Unassembled WGS sequence"/>
</dbReference>
<dbReference type="Pfam" id="PF00392">
    <property type="entry name" value="GntR"/>
    <property type="match status" value="1"/>
</dbReference>
<evidence type="ECO:0000259" key="4">
    <source>
        <dbReference type="PROSITE" id="PS50949"/>
    </source>
</evidence>
<sequence length="222" mass="24997">MGRRSLHEEITGEIRQLLLRGELKPGEKIPEQALAAKLEVSRTPLREALKALSVEGLVTLLPNRGAIVAEVTRTQIEELIPIMAMLEEYAGKLLCQALRKASSPARIMDHLEELHAGIVEGHHQRDTFRYRSCNKQFHEAVIQHGGNGSLLEVYNITLARMHMGRFLTEKSEEEWQTAVEDHEDIMTAIRARDGRRTGQLLKHHAQHTAKSAVLNALERATV</sequence>
<evidence type="ECO:0000313" key="6">
    <source>
        <dbReference type="Proteomes" id="UP000249165"/>
    </source>
</evidence>
<name>A0A327XP23_9RHOB</name>
<evidence type="ECO:0000313" key="5">
    <source>
        <dbReference type="EMBL" id="RAK09005.1"/>
    </source>
</evidence>
<dbReference type="InterPro" id="IPR036388">
    <property type="entry name" value="WH-like_DNA-bd_sf"/>
</dbReference>
<proteinExistence type="predicted"/>
<dbReference type="PROSITE" id="PS50949">
    <property type="entry name" value="HTH_GNTR"/>
    <property type="match status" value="1"/>
</dbReference>
<accession>A0A327XP23</accession>
<dbReference type="RefSeq" id="WP_223866090.1">
    <property type="nucleotide sequence ID" value="NZ_LIGK01000101.1"/>
</dbReference>
<keyword evidence="6" id="KW-1185">Reference proteome</keyword>
<comment type="caution">
    <text evidence="5">The sequence shown here is derived from an EMBL/GenBank/DDBJ whole genome shotgun (WGS) entry which is preliminary data.</text>
</comment>
<dbReference type="CDD" id="cd07377">
    <property type="entry name" value="WHTH_GntR"/>
    <property type="match status" value="1"/>
</dbReference>
<dbReference type="InterPro" id="IPR011711">
    <property type="entry name" value="GntR_C"/>
</dbReference>
<evidence type="ECO:0000256" key="1">
    <source>
        <dbReference type="ARBA" id="ARBA00023015"/>
    </source>
</evidence>
<dbReference type="Gene3D" id="1.10.10.10">
    <property type="entry name" value="Winged helix-like DNA-binding domain superfamily/Winged helix DNA-binding domain"/>
    <property type="match status" value="1"/>
</dbReference>
<keyword evidence="1" id="KW-0805">Transcription regulation</keyword>
<dbReference type="Gene3D" id="1.20.120.530">
    <property type="entry name" value="GntR ligand-binding domain-like"/>
    <property type="match status" value="1"/>
</dbReference>
<feature type="domain" description="HTH gntR-type" evidence="4">
    <location>
        <begin position="4"/>
        <end position="71"/>
    </location>
</feature>
<protein>
    <submittedName>
        <fullName evidence="5">DNA-binding GntR family transcriptional regulator</fullName>
    </submittedName>
</protein>
<organism evidence="5 6">
    <name type="scientific">Salipiger aestuarii</name>
    <dbReference type="NCBI Taxonomy" id="568098"/>
    <lineage>
        <taxon>Bacteria</taxon>
        <taxon>Pseudomonadati</taxon>
        <taxon>Pseudomonadota</taxon>
        <taxon>Alphaproteobacteria</taxon>
        <taxon>Rhodobacterales</taxon>
        <taxon>Roseobacteraceae</taxon>
        <taxon>Salipiger</taxon>
    </lineage>
</organism>
<dbReference type="SUPFAM" id="SSF48008">
    <property type="entry name" value="GntR ligand-binding domain-like"/>
    <property type="match status" value="1"/>
</dbReference>
<gene>
    <name evidence="5" type="ORF">ATI53_10754</name>
</gene>
<reference evidence="5 6" key="1">
    <citation type="submission" date="2018-06" db="EMBL/GenBank/DDBJ databases">
        <title>Genomic Encyclopedia of Archaeal and Bacterial Type Strains, Phase II (KMG-II): from individual species to whole genera.</title>
        <authorList>
            <person name="Goeker M."/>
        </authorList>
    </citation>
    <scope>NUCLEOTIDE SEQUENCE [LARGE SCALE GENOMIC DNA]</scope>
    <source>
        <strain evidence="5 6">DSM 22011</strain>
    </source>
</reference>
<dbReference type="Pfam" id="PF07729">
    <property type="entry name" value="FCD"/>
    <property type="match status" value="1"/>
</dbReference>
<dbReference type="PRINTS" id="PR00035">
    <property type="entry name" value="HTHGNTR"/>
</dbReference>
<dbReference type="EMBL" id="QLMG01000075">
    <property type="protein sequence ID" value="RAK09005.1"/>
    <property type="molecule type" value="Genomic_DNA"/>
</dbReference>
<dbReference type="InterPro" id="IPR036390">
    <property type="entry name" value="WH_DNA-bd_sf"/>
</dbReference>
<dbReference type="SUPFAM" id="SSF46785">
    <property type="entry name" value="Winged helix' DNA-binding domain"/>
    <property type="match status" value="1"/>
</dbReference>
<dbReference type="PANTHER" id="PTHR43537:SF50">
    <property type="entry name" value="TRANSCRIPTIONAL REGULATORY PROTEIN"/>
    <property type="match status" value="1"/>
</dbReference>
<dbReference type="GO" id="GO:0003700">
    <property type="term" value="F:DNA-binding transcription factor activity"/>
    <property type="evidence" value="ECO:0007669"/>
    <property type="project" value="InterPro"/>
</dbReference>
<evidence type="ECO:0000256" key="2">
    <source>
        <dbReference type="ARBA" id="ARBA00023125"/>
    </source>
</evidence>
<dbReference type="SMART" id="SM00345">
    <property type="entry name" value="HTH_GNTR"/>
    <property type="match status" value="1"/>
</dbReference>
<dbReference type="InterPro" id="IPR008920">
    <property type="entry name" value="TF_FadR/GntR_C"/>
</dbReference>